<feature type="coiled-coil region" evidence="4">
    <location>
        <begin position="172"/>
        <end position="377"/>
    </location>
</feature>
<dbReference type="CDD" id="cd22211">
    <property type="entry name" value="HkD_SF"/>
    <property type="match status" value="1"/>
</dbReference>
<dbReference type="SUPFAM" id="SSF90257">
    <property type="entry name" value="Myosin rod fragments"/>
    <property type="match status" value="1"/>
</dbReference>
<comment type="subcellular location">
    <subcellularLocation>
        <location evidence="1">Cytoplasm</location>
    </subcellularLocation>
</comment>
<evidence type="ECO:0000259" key="5">
    <source>
        <dbReference type="PROSITE" id="PS50021"/>
    </source>
</evidence>
<dbReference type="GO" id="GO:0030705">
    <property type="term" value="P:cytoskeleton-dependent intracellular transport"/>
    <property type="evidence" value="ECO:0007669"/>
    <property type="project" value="InterPro"/>
</dbReference>
<dbReference type="InterPro" id="IPR036872">
    <property type="entry name" value="CH_dom_sf"/>
</dbReference>
<proteinExistence type="predicted"/>
<keyword evidence="2" id="KW-0963">Cytoplasm</keyword>
<dbReference type="Pfam" id="PF19047">
    <property type="entry name" value="HOOK_N"/>
    <property type="match status" value="1"/>
</dbReference>
<dbReference type="SUPFAM" id="SSF116907">
    <property type="entry name" value="Hook domain"/>
    <property type="match status" value="1"/>
</dbReference>
<evidence type="ECO:0000256" key="4">
    <source>
        <dbReference type="SAM" id="Coils"/>
    </source>
</evidence>
<dbReference type="GO" id="GO:0031122">
    <property type="term" value="P:cytoplasmic microtubule organization"/>
    <property type="evidence" value="ECO:0007669"/>
    <property type="project" value="TreeGrafter"/>
</dbReference>
<evidence type="ECO:0000256" key="1">
    <source>
        <dbReference type="ARBA" id="ARBA00004496"/>
    </source>
</evidence>
<dbReference type="Proteomes" id="UP001162131">
    <property type="component" value="Unassembled WGS sequence"/>
</dbReference>
<name>A0AAU9JLW8_9CILI</name>
<sequence>MNDLERSLIAWLNCNNLSAKIKTMDDLSDGVLLFELMSQISPDLFRADTIIRNTHDNFSARLGNLNKLKRQIEKFYTDILNVPSTKIVDHVEITAIARSAERQNSIMLLELIMGAVVSCKSKETYISRILDLNESIQVELMVFIQRILNKLGETKLTDEEERKEVTQLKHENRSLAYQCEELQGALKEIEQKQRDLNNDNEKYVKRIKALEDELERRIGNRDWNVDESLFKLEEKIEKQDKIIKELEAKLVETEKAHTDELRMTKDELDMAQEKLIQLGKVESTLELYKKRLEDLSTYKKKVKELQEEKNSLEETIKQNENNMSEVVTLKQTLNFYKDQISQEKERVAELTLALETKDQQIRELQKFKKELEGKKREFLIPETVTQREFHSKASLLETEKEEEDFSLQTGMQRELEEQIERLEMENKTLKSQLGGGGGVVQEINKQMDTIYMAKKKLEEKCREEKKLRKDEEMRAAQIEDEKDQIAKSLADCQAKLEAAGEECQALQSKIQQLEAEKLIWEKIQNECESLKKERESHVHDIKQLFKEKDEITKQLIDSKEENHKLDSMLIQKEMSIKACEIDLEKIANRLREAQESERIALNQLEVMKRNQSELNEQSVDKIKYLELERDIMKLKSEISTLKLELREKEDSLNSMQEEKTRTEIELKEALRQKEESLSSSHQEEIRDIKEKLIQRDNEVDFLKRSKEELVNAWEKEMKIMSMIVYGTGMEIMYTHQTLKQEKSCLINKKHKN</sequence>
<dbReference type="GO" id="GO:0005737">
    <property type="term" value="C:cytoplasm"/>
    <property type="evidence" value="ECO:0007669"/>
    <property type="project" value="UniProtKB-SubCell"/>
</dbReference>
<evidence type="ECO:0000313" key="7">
    <source>
        <dbReference type="Proteomes" id="UP001162131"/>
    </source>
</evidence>
<keyword evidence="3 4" id="KW-0175">Coiled coil</keyword>
<evidence type="ECO:0000256" key="2">
    <source>
        <dbReference type="ARBA" id="ARBA00022490"/>
    </source>
</evidence>
<evidence type="ECO:0000256" key="3">
    <source>
        <dbReference type="ARBA" id="ARBA00023054"/>
    </source>
</evidence>
<dbReference type="GO" id="GO:0051959">
    <property type="term" value="F:dynein light intermediate chain binding"/>
    <property type="evidence" value="ECO:0007669"/>
    <property type="project" value="TreeGrafter"/>
</dbReference>
<gene>
    <name evidence="6" type="ORF">BSTOLATCC_MIC42212</name>
</gene>
<dbReference type="EMBL" id="CAJZBQ010000041">
    <property type="protein sequence ID" value="CAG9326953.1"/>
    <property type="molecule type" value="Genomic_DNA"/>
</dbReference>
<dbReference type="PANTHER" id="PTHR18947">
    <property type="entry name" value="HOOK PROTEINS"/>
    <property type="match status" value="1"/>
</dbReference>
<keyword evidence="7" id="KW-1185">Reference proteome</keyword>
<organism evidence="6 7">
    <name type="scientific">Blepharisma stoltei</name>
    <dbReference type="NCBI Taxonomy" id="1481888"/>
    <lineage>
        <taxon>Eukaryota</taxon>
        <taxon>Sar</taxon>
        <taxon>Alveolata</taxon>
        <taxon>Ciliophora</taxon>
        <taxon>Postciliodesmatophora</taxon>
        <taxon>Heterotrichea</taxon>
        <taxon>Heterotrichida</taxon>
        <taxon>Blepharismidae</taxon>
        <taxon>Blepharisma</taxon>
    </lineage>
</organism>
<feature type="coiled-coil region" evidence="4">
    <location>
        <begin position="412"/>
        <end position="672"/>
    </location>
</feature>
<feature type="domain" description="Calponin-homology (CH)" evidence="5">
    <location>
        <begin position="2"/>
        <end position="117"/>
    </location>
</feature>
<dbReference type="GO" id="GO:0008017">
    <property type="term" value="F:microtubule binding"/>
    <property type="evidence" value="ECO:0007669"/>
    <property type="project" value="TreeGrafter"/>
</dbReference>
<comment type="caution">
    <text evidence="6">The sequence shown here is derived from an EMBL/GenBank/DDBJ whole genome shotgun (WGS) entry which is preliminary data.</text>
</comment>
<dbReference type="InterPro" id="IPR001715">
    <property type="entry name" value="CH_dom"/>
</dbReference>
<reference evidence="6" key="1">
    <citation type="submission" date="2021-09" db="EMBL/GenBank/DDBJ databases">
        <authorList>
            <consortium name="AG Swart"/>
            <person name="Singh M."/>
            <person name="Singh A."/>
            <person name="Seah K."/>
            <person name="Emmerich C."/>
        </authorList>
    </citation>
    <scope>NUCLEOTIDE SEQUENCE</scope>
    <source>
        <strain evidence="6">ATCC30299</strain>
    </source>
</reference>
<dbReference type="Gene3D" id="1.10.418.10">
    <property type="entry name" value="Calponin-like domain"/>
    <property type="match status" value="1"/>
</dbReference>
<accession>A0AAU9JLW8</accession>
<protein>
    <recommendedName>
        <fullName evidence="5">Calponin-homology (CH) domain-containing protein</fullName>
    </recommendedName>
</protein>
<dbReference type="PROSITE" id="PS50021">
    <property type="entry name" value="CH"/>
    <property type="match status" value="1"/>
</dbReference>
<dbReference type="GO" id="GO:0005815">
    <property type="term" value="C:microtubule organizing center"/>
    <property type="evidence" value="ECO:0007669"/>
    <property type="project" value="TreeGrafter"/>
</dbReference>
<dbReference type="PANTHER" id="PTHR18947:SF28">
    <property type="entry name" value="GIRDIN, ISOFORM A"/>
    <property type="match status" value="1"/>
</dbReference>
<dbReference type="InterPro" id="IPR043936">
    <property type="entry name" value="HOOK_N"/>
</dbReference>
<evidence type="ECO:0000313" key="6">
    <source>
        <dbReference type="EMBL" id="CAG9326953.1"/>
    </source>
</evidence>
<dbReference type="AlphaFoldDB" id="A0AAU9JLW8"/>